<dbReference type="PANTHER" id="PTHR45661">
    <property type="entry name" value="SURFACE ANTIGEN"/>
    <property type="match status" value="1"/>
</dbReference>
<dbReference type="Proteomes" id="UP000238924">
    <property type="component" value="Unassembled WGS sequence"/>
</dbReference>
<evidence type="ECO:0000313" key="3">
    <source>
        <dbReference type="Proteomes" id="UP000238924"/>
    </source>
</evidence>
<reference evidence="2 3" key="1">
    <citation type="submission" date="2014-04" db="EMBL/GenBank/DDBJ databases">
        <title>Whole genome sequence of 'Brachyspira hampsonii' D13-03603F2.</title>
        <authorList>
            <person name="Patterson A.H."/>
            <person name="Chaban B."/>
            <person name="Fernando C."/>
            <person name="Harding J.C."/>
            <person name="Hill J.E."/>
        </authorList>
    </citation>
    <scope>NUCLEOTIDE SEQUENCE [LARGE SCALE GENOMIC DNA]</scope>
    <source>
        <strain evidence="2 3">D13-03603F2</strain>
    </source>
</reference>
<dbReference type="PROSITE" id="PS51257">
    <property type="entry name" value="PROKAR_LIPOPROTEIN"/>
    <property type="match status" value="1"/>
</dbReference>
<gene>
    <name evidence="2" type="ORF">DJ52_08455</name>
</gene>
<dbReference type="Gene3D" id="3.80.10.10">
    <property type="entry name" value="Ribonuclease Inhibitor"/>
    <property type="match status" value="3"/>
</dbReference>
<sequence length="361" mass="40327">MFKYIKYLLMISLFVLSCSNNPTLPSNNQIYQSSPENVPENIIRNYSVKANETEENIENKMLEYFNEYGYYSIFLEDTEENIDENDAISKINNIIKKDKYTKDGVYLDLSQTTITNIAANAFKNNKNLSGVKLPETVISIGESAFYDCSSLKTINFPSSLTSIEKSAFQLCIKLEKADLSKTKMIQINANSFYNCSSLKDVVLSQSILAIQGNAFSSCSSLEEISFPTYLQGVATYAFAECKALKKVTLNEKITKILAMAFYNCSSLEKISFPISIQSIGQYAFSGCTSLKQIEYLGTTPSVVKSDATVFSEYKLVGAGAAPLESLYLPNVANDTQDNSWNNFLSYDWNGKTINYGKSMPR</sequence>
<dbReference type="PANTHER" id="PTHR45661:SF3">
    <property type="entry name" value="IG-LIKE DOMAIN-CONTAINING PROTEIN"/>
    <property type="match status" value="1"/>
</dbReference>
<proteinExistence type="predicted"/>
<organism evidence="2 3">
    <name type="scientific">Brachyspira murdochii</name>
    <dbReference type="NCBI Taxonomy" id="84378"/>
    <lineage>
        <taxon>Bacteria</taxon>
        <taxon>Pseudomonadati</taxon>
        <taxon>Spirochaetota</taxon>
        <taxon>Spirochaetia</taxon>
        <taxon>Brachyspirales</taxon>
        <taxon>Brachyspiraceae</taxon>
        <taxon>Brachyspira</taxon>
    </lineage>
</organism>
<dbReference type="EMBL" id="JJMJ01000132">
    <property type="protein sequence ID" value="PPS21819.1"/>
    <property type="molecule type" value="Genomic_DNA"/>
</dbReference>
<name>A0ABX5B4T7_9SPIR</name>
<dbReference type="RefSeq" id="WP_104618617.1">
    <property type="nucleotide sequence ID" value="NZ_JJMJ01000132.1"/>
</dbReference>
<comment type="caution">
    <text evidence="2">The sequence shown here is derived from an EMBL/GenBank/DDBJ whole genome shotgun (WGS) entry which is preliminary data.</text>
</comment>
<dbReference type="InterPro" id="IPR053139">
    <property type="entry name" value="Surface_bspA-like"/>
</dbReference>
<dbReference type="InterPro" id="IPR032675">
    <property type="entry name" value="LRR_dom_sf"/>
</dbReference>
<evidence type="ECO:0008006" key="4">
    <source>
        <dbReference type="Google" id="ProtNLM"/>
    </source>
</evidence>
<keyword evidence="3" id="KW-1185">Reference proteome</keyword>
<evidence type="ECO:0000313" key="2">
    <source>
        <dbReference type="EMBL" id="PPS21819.1"/>
    </source>
</evidence>
<dbReference type="SUPFAM" id="SSF52058">
    <property type="entry name" value="L domain-like"/>
    <property type="match status" value="1"/>
</dbReference>
<evidence type="ECO:0000256" key="1">
    <source>
        <dbReference type="SAM" id="SignalP"/>
    </source>
</evidence>
<feature type="chain" id="PRO_5046051180" description="Surface antigen BspA-like protein" evidence="1">
    <location>
        <begin position="23"/>
        <end position="361"/>
    </location>
</feature>
<dbReference type="InterPro" id="IPR026906">
    <property type="entry name" value="LRR_5"/>
</dbReference>
<feature type="signal peptide" evidence="1">
    <location>
        <begin position="1"/>
        <end position="22"/>
    </location>
</feature>
<protein>
    <recommendedName>
        <fullName evidence="4">Surface antigen BspA-like protein</fullName>
    </recommendedName>
</protein>
<dbReference type="Pfam" id="PF13306">
    <property type="entry name" value="LRR_5"/>
    <property type="match status" value="1"/>
</dbReference>
<keyword evidence="1" id="KW-0732">Signal</keyword>
<accession>A0ABX5B4T7</accession>